<feature type="transmembrane region" description="Helical" evidence="2">
    <location>
        <begin position="90"/>
        <end position="108"/>
    </location>
</feature>
<gene>
    <name evidence="3" type="ORF">AB205_0179170</name>
</gene>
<proteinExistence type="predicted"/>
<dbReference type="Proteomes" id="UP000228934">
    <property type="component" value="Unassembled WGS sequence"/>
</dbReference>
<dbReference type="EMBL" id="KV931118">
    <property type="protein sequence ID" value="PIO31072.1"/>
    <property type="molecule type" value="Genomic_DNA"/>
</dbReference>
<dbReference type="AlphaFoldDB" id="A0A2G9RT72"/>
<protein>
    <submittedName>
        <fullName evidence="3">Uncharacterized protein</fullName>
    </submittedName>
</protein>
<dbReference type="OrthoDB" id="9909598at2759"/>
<feature type="compositionally biased region" description="Basic and acidic residues" evidence="1">
    <location>
        <begin position="1"/>
        <end position="22"/>
    </location>
</feature>
<name>A0A2G9RT72_AQUCT</name>
<keyword evidence="2" id="KW-0812">Transmembrane</keyword>
<sequence>QQEDASRKRERIASEPGAETKKSDKKRLKHVEKTGEEAAVDKVPFIPFDYSKSDFKVFAGSSRVEGRSEFDPNKQAQSGKVRTINDDLKCFLYASIGLCFMFCIHVKVTGPY</sequence>
<keyword evidence="4" id="KW-1185">Reference proteome</keyword>
<feature type="region of interest" description="Disordered" evidence="1">
    <location>
        <begin position="1"/>
        <end position="28"/>
    </location>
</feature>
<keyword evidence="2" id="KW-1133">Transmembrane helix</keyword>
<accession>A0A2G9RT72</accession>
<evidence type="ECO:0000256" key="2">
    <source>
        <dbReference type="SAM" id="Phobius"/>
    </source>
</evidence>
<evidence type="ECO:0000313" key="4">
    <source>
        <dbReference type="Proteomes" id="UP000228934"/>
    </source>
</evidence>
<evidence type="ECO:0000313" key="3">
    <source>
        <dbReference type="EMBL" id="PIO31072.1"/>
    </source>
</evidence>
<organism evidence="3 4">
    <name type="scientific">Aquarana catesbeiana</name>
    <name type="common">American bullfrog</name>
    <name type="synonym">Rana catesbeiana</name>
    <dbReference type="NCBI Taxonomy" id="8400"/>
    <lineage>
        <taxon>Eukaryota</taxon>
        <taxon>Metazoa</taxon>
        <taxon>Chordata</taxon>
        <taxon>Craniata</taxon>
        <taxon>Vertebrata</taxon>
        <taxon>Euteleostomi</taxon>
        <taxon>Amphibia</taxon>
        <taxon>Batrachia</taxon>
        <taxon>Anura</taxon>
        <taxon>Neobatrachia</taxon>
        <taxon>Ranoidea</taxon>
        <taxon>Ranidae</taxon>
        <taxon>Aquarana</taxon>
    </lineage>
</organism>
<reference evidence="4" key="1">
    <citation type="journal article" date="2017" name="Nat. Commun.">
        <title>The North American bullfrog draft genome provides insight into hormonal regulation of long noncoding RNA.</title>
        <authorList>
            <person name="Hammond S.A."/>
            <person name="Warren R.L."/>
            <person name="Vandervalk B.P."/>
            <person name="Kucuk E."/>
            <person name="Khan H."/>
            <person name="Gibb E.A."/>
            <person name="Pandoh P."/>
            <person name="Kirk H."/>
            <person name="Zhao Y."/>
            <person name="Jones M."/>
            <person name="Mungall A.J."/>
            <person name="Coope R."/>
            <person name="Pleasance S."/>
            <person name="Moore R.A."/>
            <person name="Holt R.A."/>
            <person name="Round J.M."/>
            <person name="Ohora S."/>
            <person name="Walle B.V."/>
            <person name="Veldhoen N."/>
            <person name="Helbing C.C."/>
            <person name="Birol I."/>
        </authorList>
    </citation>
    <scope>NUCLEOTIDE SEQUENCE [LARGE SCALE GENOMIC DNA]</scope>
</reference>
<evidence type="ECO:0000256" key="1">
    <source>
        <dbReference type="SAM" id="MobiDB-lite"/>
    </source>
</evidence>
<feature type="non-terminal residue" evidence="3">
    <location>
        <position position="1"/>
    </location>
</feature>
<keyword evidence="2" id="KW-0472">Membrane</keyword>